<organism evidence="3 4">
    <name type="scientific">Scheffersomyces stipitis (strain ATCC 58785 / CBS 6054 / NBRC 10063 / NRRL Y-11545)</name>
    <name type="common">Yeast</name>
    <name type="synonym">Pichia stipitis</name>
    <dbReference type="NCBI Taxonomy" id="322104"/>
    <lineage>
        <taxon>Eukaryota</taxon>
        <taxon>Fungi</taxon>
        <taxon>Dikarya</taxon>
        <taxon>Ascomycota</taxon>
        <taxon>Saccharomycotina</taxon>
        <taxon>Pichiomycetes</taxon>
        <taxon>Debaryomycetaceae</taxon>
        <taxon>Scheffersomyces</taxon>
    </lineage>
</organism>
<dbReference type="Gene3D" id="3.40.50.300">
    <property type="entry name" value="P-loop containing nucleotide triphosphate hydrolases"/>
    <property type="match status" value="1"/>
</dbReference>
<dbReference type="SUPFAM" id="SSF52540">
    <property type="entry name" value="P-loop containing nucleoside triphosphate hydrolases"/>
    <property type="match status" value="1"/>
</dbReference>
<dbReference type="KEGG" id="pic:PICST_33612"/>
<proteinExistence type="predicted"/>
<sequence>MNTQALGYSIHNPITLDSDSDSDSDQNFEDALDDFSQVDIKCENSNLISTDEHIWSSPQSFRQSSPFSSIQATPLRTNSFKHELDYLAKNYFVFVEPLGYFYSEKRHFFISSDSKYATSKLYIKSKERFLDLISKLTKQSPYYNQIERESNIVNVATIPSPIPGIEIEEFAFCDSCKYTSCIGRVPVKCTSHGYMRRGEGYRVESGGFFLLKEFPRMPSLPDTPPPSTPNMYDRSPTIPCSSPIRRRSRFTNRDLQVEFKGPLITEIRVRESENMTADAFLQKYANIKFIPDVGLYWHEHERVFLDRNSEIVHKSLSSIIDKCKFLETHMHAVMSNSYYWYLLASANTSSEVHICLEWLKEPLSGIEPSKIQYCPDCINSAIIDDHCEVDNLNVLTGMGYRMESGSIFLLASGGGMTDILEDQREEAPDLEYYASDSGAVFSSDEQEAEGSVDYASDMENLTVDGQEGDELTAVNGESESDTLLEDEVQEGDFRSFDDSSDSDNLFVDDAQEDDEEMIDIAIDNDTESDNDESDISAYDTTDDGLDNERDSEENILYDEDPVRISTVSGWSQLKKKGICQISNLLWSRGQQHFLDITSRAFRSFLMGTVSNAQYTQMLEDVEEWVDLMPQYYRIPKDTKGRTFEIPSPFSRLPPKIHTYCSECGFVIGFNENNENLRSSSRHAKNTGHDRFISRQGYAIRAATGFNLLVIFGSNETVSTCESEDGDYDDEDIVIPSFEEGSGSPFTPPEFIVEPYSTDEEASDYEQEPESLPPPSKEEQYEVSELLKHSHGLVYDPIFYLYYYITEERYVDVNSKFFKNTLEDIGDHKSRIRNLVDRVISTQIIDSRKFEKKVTRGHIHWAKELSEVARWKKLCFCKQCYQVFKTKTAFSKHRREYANMSEREHAGHDISADFKGYLLERPKGLYYAIGIPDDVAQAEAAEAEATATAEEIASSKSQWVMGGPGWTVEEYDIKVQWLEGKLGMPPDQFLAKHNYLLVKEVGLYYDFTQKWFRSITHRLSRKVFFGDLISTVRRELISYMLHNMDRKYEYMLAPRHQQQVATLEAAVKYDGPMVAVESGNEEHLDFELVDNCIQPTKYYMCHVCKFIAHHSSVSAHIKQAKHQREEGPEKHVVYGYSVRNVEAKTNYFRIQHNLASSFHEPTDSTADSQIVDPFLSRYKAHEYTKFRSFLNMSNDKRWPRLVQLCKKYVTKKRLALSIGSSLSALIKNPRFCSTPNSASRYGPMLARFLFVAMKMCELKEHKAMEEFEQVFCANKKQGLRRFFGQMTKFGAFWLLSPVLVLQEDDSNAMEDVFMSSLMVCLLDEGGIGFKIKSYRCDFCSGLSFAFKCIAVDVMKKDKSYVRPFVEDCNRAASIALNFGRFCKFSADVHSLSPRTFGRTMNVLHVGDKIRINTFEVGLDDIKKWVHTAIQQYVLEVEELFMDINITPTMAMNEMMAAQKPRVVGMPQTSYNWDQRDIDRCLEINSVDKYDIKSLQYFRRRLSRLNDLFFYMILLTCGSPYRLTELYSVLIRNEERLGSNVFVADGMLGLFTNNGKNSMKYSRERPILKMLPEEVSECLAHYIYFVRPFEHTLVEYQEQTGSLSHIEFKKLSDKYKLHLFVGEKQIKNSTTLGKSFRKFINKTTPKLRGIMYGEIRQVLSYFVGANVSGMIGLQIKIDNTLAEQAGHSFSRFVESYATNRDGYNHVMLQRMRDCSAAWHTCLEMSTLQIFTPSVFTRNEPPKLTGEELIEAGRQMFGQHFKFKEGQQQATSDVANCFSMMVAIDSGKTTCCIIAMLAERTHSLRQTDRGKKTHCVTIFVVPYISTLNSTIRQLTENFNVRTFDGSVGQVNDYDVLLMSLEDGHLRYLNQVVRHFQSTNYQGKTYLRRVVVDDAHILQMKQYVVDGNKNVPVVFLTSFLPQKEDATMSRLFNINSLVRVSSQEPLLPHKEFTLFKKPNTTSICQTVLEKVRSFGSAIVIAESSDKVSYLVSQMADEVPCIGIYGSPVSRTAALNKMANENIRVVVTTAEAMVGLHMLKPTTVLFAYSINNPIELLVGSQMSSGKVDMVLLNFYSSEFQRDLLDTCVNLMVTRHMRLTEQTCYEAGKERCHACVKKRRHA</sequence>
<name>A3GES6_PICST</name>
<dbReference type="EMBL" id="CP000501">
    <property type="protein sequence ID" value="ABN68374.2"/>
    <property type="molecule type" value="Genomic_DNA"/>
</dbReference>
<dbReference type="RefSeq" id="XP_001387243.2">
    <property type="nucleotide sequence ID" value="XM_001387206.1"/>
</dbReference>
<feature type="region of interest" description="Disordered" evidence="1">
    <location>
        <begin position="757"/>
        <end position="778"/>
    </location>
</feature>
<gene>
    <name evidence="3" type="primary">VCC3.1</name>
    <name evidence="2" type="synonym">VCC3.3</name>
    <name evidence="3" type="ORF">PICST_27987</name>
    <name evidence="2" type="ORF">PICST_33612</name>
</gene>
<feature type="compositionally biased region" description="Acidic residues" evidence="1">
    <location>
        <begin position="757"/>
        <end position="768"/>
    </location>
</feature>
<dbReference type="RefSeq" id="XP_001386403.2">
    <property type="nucleotide sequence ID" value="XM_001386366.1"/>
</dbReference>
<dbReference type="InterPro" id="IPR027417">
    <property type="entry name" value="P-loop_NTPase"/>
</dbReference>
<evidence type="ECO:0000313" key="4">
    <source>
        <dbReference type="Proteomes" id="UP000002258"/>
    </source>
</evidence>
<reference evidence="3 4" key="1">
    <citation type="journal article" date="2007" name="Nat. Biotechnol.">
        <title>Genome sequence of the lignocellulose-bioconverting and xylose-fermenting yeast Pichia stipitis.</title>
        <authorList>
            <person name="Jeffries T.W."/>
            <person name="Grigoriev I.V."/>
            <person name="Grimwood J."/>
            <person name="Laplaza J.M."/>
            <person name="Aerts A."/>
            <person name="Salamov A."/>
            <person name="Schmutz J."/>
            <person name="Lindquist E."/>
            <person name="Dehal P."/>
            <person name="Shapiro H."/>
            <person name="Jin Y.S."/>
            <person name="Passoth V."/>
            <person name="Richardson P.M."/>
        </authorList>
    </citation>
    <scope>NUCLEOTIDE SEQUENCE [LARGE SCALE GENOMIC DNA]</scope>
    <source>
        <strain evidence="4">ATCC 58785 / CBS 6054 / NBRC 10063 / NRRL Y-11545</strain>
        <strain evidence="3">CBS 6054</strain>
    </source>
</reference>
<dbReference type="Proteomes" id="UP000002258">
    <property type="component" value="Chromosome 1"/>
</dbReference>
<dbReference type="GeneID" id="4840579"/>
<dbReference type="InParanoid" id="A3GES6"/>
<dbReference type="HOGENOM" id="CLU_001505_0_0_1"/>
<feature type="compositionally biased region" description="Acidic residues" evidence="1">
    <location>
        <begin position="509"/>
        <end position="548"/>
    </location>
</feature>
<dbReference type="OrthoDB" id="3556330at2759"/>
<evidence type="ECO:0000313" key="3">
    <source>
        <dbReference type="EMBL" id="EAZ63220.2"/>
    </source>
</evidence>
<dbReference type="eggNOG" id="ENOG502TGWZ">
    <property type="taxonomic scope" value="Eukaryota"/>
</dbReference>
<dbReference type="Proteomes" id="UP000002258">
    <property type="component" value="Chromosome 7"/>
</dbReference>
<keyword evidence="4" id="KW-1185">Reference proteome</keyword>
<accession>A3LZN9</accession>
<feature type="region of interest" description="Disordered" evidence="1">
    <location>
        <begin position="493"/>
        <end position="548"/>
    </location>
</feature>
<accession>A3GES6</accession>
<evidence type="ECO:0000313" key="2">
    <source>
        <dbReference type="EMBL" id="ABN68374.2"/>
    </source>
</evidence>
<dbReference type="GeneID" id="4850782"/>
<dbReference type="STRING" id="322104.A3GES6"/>
<evidence type="ECO:0000256" key="1">
    <source>
        <dbReference type="SAM" id="MobiDB-lite"/>
    </source>
</evidence>
<protein>
    <submittedName>
        <fullName evidence="3">Vesicle coat complex AP-3</fullName>
    </submittedName>
</protein>
<dbReference type="EMBL" id="AAVQ01000001">
    <property type="protein sequence ID" value="EAZ63220.2"/>
    <property type="molecule type" value="Genomic_DNA"/>
</dbReference>
<dbReference type="KEGG" id="pic:PICST_27987"/>